<keyword evidence="1" id="KW-0804">Transcription</keyword>
<dbReference type="InterPro" id="IPR036735">
    <property type="entry name" value="NGN_dom_sf"/>
</dbReference>
<dbReference type="EMBL" id="CP001769">
    <property type="protein sequence ID" value="ADB38676.1"/>
    <property type="molecule type" value="Genomic_DNA"/>
</dbReference>
<dbReference type="Pfam" id="PF02357">
    <property type="entry name" value="NusG"/>
    <property type="match status" value="1"/>
</dbReference>
<dbReference type="STRING" id="504472.Slin_2660"/>
<evidence type="ECO:0000259" key="2">
    <source>
        <dbReference type="Pfam" id="PF02357"/>
    </source>
</evidence>
<name>D2QI92_SPILD</name>
<dbReference type="KEGG" id="sli:Slin_2660"/>
<dbReference type="GO" id="GO:0006354">
    <property type="term" value="P:DNA-templated transcription elongation"/>
    <property type="evidence" value="ECO:0007669"/>
    <property type="project" value="InterPro"/>
</dbReference>
<reference evidence="3 4" key="1">
    <citation type="journal article" date="2010" name="Stand. Genomic Sci.">
        <title>Complete genome sequence of Spirosoma linguale type strain (1).</title>
        <authorList>
            <person name="Lail K."/>
            <person name="Sikorski J."/>
            <person name="Saunders E."/>
            <person name="Lapidus A."/>
            <person name="Glavina Del Rio T."/>
            <person name="Copeland A."/>
            <person name="Tice H."/>
            <person name="Cheng J.-F."/>
            <person name="Lucas S."/>
            <person name="Nolan M."/>
            <person name="Bruce D."/>
            <person name="Goodwin L."/>
            <person name="Pitluck S."/>
            <person name="Ivanova N."/>
            <person name="Mavromatis K."/>
            <person name="Ovchinnikova G."/>
            <person name="Pati A."/>
            <person name="Chen A."/>
            <person name="Palaniappan K."/>
            <person name="Land M."/>
            <person name="Hauser L."/>
            <person name="Chang Y.-J."/>
            <person name="Jeffries C.D."/>
            <person name="Chain P."/>
            <person name="Brettin T."/>
            <person name="Detter J.C."/>
            <person name="Schuetze A."/>
            <person name="Rohde M."/>
            <person name="Tindall B.J."/>
            <person name="Goeker M."/>
            <person name="Bristow J."/>
            <person name="Eisen J.A."/>
            <person name="Markowitz V."/>
            <person name="Hugenholtz P."/>
            <person name="Kyrpides N.C."/>
            <person name="Klenk H.-P."/>
            <person name="Chen F."/>
        </authorList>
    </citation>
    <scope>NUCLEOTIDE SEQUENCE [LARGE SCALE GENOMIC DNA]</scope>
    <source>
        <strain evidence="4">ATCC 33905 / DSM 74 / LMG 10896 / Claus 1</strain>
    </source>
</reference>
<evidence type="ECO:0000256" key="1">
    <source>
        <dbReference type="ARBA" id="ARBA00023163"/>
    </source>
</evidence>
<keyword evidence="4" id="KW-1185">Reference proteome</keyword>
<dbReference type="Gene3D" id="3.30.70.940">
    <property type="entry name" value="NusG, N-terminal domain"/>
    <property type="match status" value="1"/>
</dbReference>
<dbReference type="NCBIfam" id="NF033644">
    <property type="entry name" value="antiterm_UpxY"/>
    <property type="match status" value="1"/>
</dbReference>
<dbReference type="RefSeq" id="WP_012927210.1">
    <property type="nucleotide sequence ID" value="NC_013730.1"/>
</dbReference>
<accession>D2QI92</accession>
<dbReference type="eggNOG" id="COG0250">
    <property type="taxonomic scope" value="Bacteria"/>
</dbReference>
<dbReference type="InterPro" id="IPR006645">
    <property type="entry name" value="NGN-like_dom"/>
</dbReference>
<dbReference type="Proteomes" id="UP000002028">
    <property type="component" value="Chromosome"/>
</dbReference>
<organism evidence="3 4">
    <name type="scientific">Spirosoma linguale (strain ATCC 33905 / DSM 74 / LMG 10896 / Claus 1)</name>
    <dbReference type="NCBI Taxonomy" id="504472"/>
    <lineage>
        <taxon>Bacteria</taxon>
        <taxon>Pseudomonadati</taxon>
        <taxon>Bacteroidota</taxon>
        <taxon>Cytophagia</taxon>
        <taxon>Cytophagales</taxon>
        <taxon>Cytophagaceae</taxon>
        <taxon>Spirosoma</taxon>
    </lineage>
</organism>
<feature type="domain" description="NusG-like N-terminal" evidence="2">
    <location>
        <begin position="2"/>
        <end position="93"/>
    </location>
</feature>
<dbReference type="SUPFAM" id="SSF82679">
    <property type="entry name" value="N-utilization substance G protein NusG, N-terminal domain"/>
    <property type="match status" value="1"/>
</dbReference>
<gene>
    <name evidence="3" type="ordered locus">Slin_2660</name>
</gene>
<proteinExistence type="predicted"/>
<dbReference type="HOGENOM" id="CLU_067287_5_1_10"/>
<evidence type="ECO:0000313" key="4">
    <source>
        <dbReference type="Proteomes" id="UP000002028"/>
    </source>
</evidence>
<protein>
    <submittedName>
        <fullName evidence="3">NusG antitermination factor</fullName>
    </submittedName>
</protein>
<evidence type="ECO:0000313" key="3">
    <source>
        <dbReference type="EMBL" id="ADB38676.1"/>
    </source>
</evidence>
<sequence length="161" mass="18707">MPWYVLCTKPRKEKFLAKLLAEKQIEVYCPLIRRKRRWSDRIKTVEEPLFPCYCFVNVKESERADVFVTPGIVRYLYWLGKPAIVKDKEIDLIKLTLNQFDHDLIHLESFNPKDKVVINSGSFMGQGGTVVNQQGIKVLIHLDSLQLCIRVDTSKTLIAKE</sequence>
<dbReference type="AlphaFoldDB" id="D2QI92"/>
<dbReference type="CDD" id="cd09895">
    <property type="entry name" value="NGN_SP_UpxY"/>
    <property type="match status" value="1"/>
</dbReference>